<dbReference type="InterPro" id="IPR036457">
    <property type="entry name" value="PPM-type-like_dom_sf"/>
</dbReference>
<dbReference type="GO" id="GO:0007165">
    <property type="term" value="P:signal transduction"/>
    <property type="evidence" value="ECO:0007669"/>
    <property type="project" value="InterPro"/>
</dbReference>
<dbReference type="GO" id="GO:0016020">
    <property type="term" value="C:membrane"/>
    <property type="evidence" value="ECO:0007669"/>
    <property type="project" value="InterPro"/>
</dbReference>
<dbReference type="PROSITE" id="PS50885">
    <property type="entry name" value="HAMP"/>
    <property type="match status" value="1"/>
</dbReference>
<accession>A0A7K3NKM7</accession>
<feature type="domain" description="HAMP" evidence="2">
    <location>
        <begin position="422"/>
        <end position="474"/>
    </location>
</feature>
<dbReference type="PANTHER" id="PTHR43156">
    <property type="entry name" value="STAGE II SPORULATION PROTEIN E-RELATED"/>
    <property type="match status" value="1"/>
</dbReference>
<evidence type="ECO:0000259" key="2">
    <source>
        <dbReference type="PROSITE" id="PS50885"/>
    </source>
</evidence>
<gene>
    <name evidence="3" type="ORF">G3N56_08360</name>
</gene>
<name>A0A7K3NKM7_9BACT</name>
<reference evidence="3 4" key="1">
    <citation type="submission" date="2020-02" db="EMBL/GenBank/DDBJ databases">
        <title>Comparative genomics of sulfur disproportionating microorganisms.</title>
        <authorList>
            <person name="Ward L.M."/>
            <person name="Bertran E."/>
            <person name="Johnston D.T."/>
        </authorList>
    </citation>
    <scope>NUCLEOTIDE SEQUENCE [LARGE SCALE GENOMIC DNA]</scope>
    <source>
        <strain evidence="3 4">DSM 3696</strain>
    </source>
</reference>
<dbReference type="Pfam" id="PF00672">
    <property type="entry name" value="HAMP"/>
    <property type="match status" value="1"/>
</dbReference>
<evidence type="ECO:0000313" key="4">
    <source>
        <dbReference type="Proteomes" id="UP000469724"/>
    </source>
</evidence>
<evidence type="ECO:0000256" key="1">
    <source>
        <dbReference type="ARBA" id="ARBA00022801"/>
    </source>
</evidence>
<comment type="caution">
    <text evidence="3">The sequence shown here is derived from an EMBL/GenBank/DDBJ whole genome shotgun (WGS) entry which is preliminary data.</text>
</comment>
<dbReference type="SUPFAM" id="SSF81606">
    <property type="entry name" value="PP2C-like"/>
    <property type="match status" value="1"/>
</dbReference>
<dbReference type="Proteomes" id="UP000469724">
    <property type="component" value="Unassembled WGS sequence"/>
</dbReference>
<keyword evidence="1" id="KW-0378">Hydrolase</keyword>
<dbReference type="RefSeq" id="WP_163301807.1">
    <property type="nucleotide sequence ID" value="NZ_JAAGRQ010000027.1"/>
</dbReference>
<dbReference type="Gene3D" id="6.10.340.10">
    <property type="match status" value="1"/>
</dbReference>
<dbReference type="SMART" id="SM00304">
    <property type="entry name" value="HAMP"/>
    <property type="match status" value="1"/>
</dbReference>
<organism evidence="3 4">
    <name type="scientific">Desulfolutivibrio sulfodismutans</name>
    <dbReference type="NCBI Taxonomy" id="63561"/>
    <lineage>
        <taxon>Bacteria</taxon>
        <taxon>Pseudomonadati</taxon>
        <taxon>Thermodesulfobacteriota</taxon>
        <taxon>Desulfovibrionia</taxon>
        <taxon>Desulfovibrionales</taxon>
        <taxon>Desulfovibrionaceae</taxon>
        <taxon>Desulfolutivibrio</taxon>
    </lineage>
</organism>
<dbReference type="CDD" id="cd18773">
    <property type="entry name" value="PDC1_HK_sensor"/>
    <property type="match status" value="1"/>
</dbReference>
<dbReference type="InterPro" id="IPR001932">
    <property type="entry name" value="PPM-type_phosphatase-like_dom"/>
</dbReference>
<dbReference type="Gene3D" id="3.60.40.10">
    <property type="entry name" value="PPM-type phosphatase domain"/>
    <property type="match status" value="1"/>
</dbReference>
<keyword evidence="4" id="KW-1185">Reference proteome</keyword>
<dbReference type="SUPFAM" id="SSF158472">
    <property type="entry name" value="HAMP domain-like"/>
    <property type="match status" value="1"/>
</dbReference>
<dbReference type="InterPro" id="IPR003660">
    <property type="entry name" value="HAMP_dom"/>
</dbReference>
<dbReference type="PANTHER" id="PTHR43156:SF2">
    <property type="entry name" value="STAGE II SPORULATION PROTEIN E"/>
    <property type="match status" value="1"/>
</dbReference>
<sequence length="728" mass="77168">MPLRWKLFLFLLAFSLIPMVVVSAVHRQETRQLGTTIGEGINVGISGLVARELTQTAKDSAVVMARSKTALDFAVEVVARETEKALATGGADPVGKALAAASDFGRPGMGPTDLAPRPGYGLPATDGHAPLAISRTMASWTAPGGTPEAALRQGQAVLGGVAPGLREIFEQLPDVISFVGVVLETGPCAVYPGHGRFPADFDPRTSAWYREAREVSAAGSLRSVWKGPAPDPVTGRMVFTVARPIIGPDGVFAGAAFLDVFLPQALHEGEMSDQWSAALRSYLVSRVPDPGTGKDALRIWAGPENDAHLSLAIAMSGDRITSGPWLLSEDGPRYEAFMERMAAQPAGSTVMTFQGQECFWAYASPLPGMQFVLVLPSAVVAPYADEALQEVGAASSMALATAGAASVAVLLAAALGAFVGSKSVTNPLAEVMRAWKRVAAGDFSIRLDFKTRDERAAMAQAFNETMPKLADHLRLRESLQLAKEVQGNLLPKAPPCLPGLDVAGVNLSCDETGGDYFDYFPVQRRGMTELAVVIGDVTGHGVPSALLMATGRALLLAAGQELAGADETPPPWRRLTVANRLLAEDVGDSGRFMTLFWAEIHPETGRVCWVRAGHDPAYLLEPGDRPPVELHGAGLPLGIVPDFVYQEQEVVLAPGQILLMGTDGIWEARDASDAMYGKDRFLEVARRHAAEPAAAIRDAVLADLAAFKGGLPLEDDVTLVVVSRPRPA</sequence>
<dbReference type="InterPro" id="IPR052016">
    <property type="entry name" value="Bact_Sigma-Reg"/>
</dbReference>
<dbReference type="AlphaFoldDB" id="A0A7K3NKM7"/>
<dbReference type="Gene3D" id="3.30.450.20">
    <property type="entry name" value="PAS domain"/>
    <property type="match status" value="1"/>
</dbReference>
<dbReference type="CDD" id="cd06225">
    <property type="entry name" value="HAMP"/>
    <property type="match status" value="1"/>
</dbReference>
<protein>
    <submittedName>
        <fullName evidence="3">SpoIIE family protein phosphatase</fullName>
    </submittedName>
</protein>
<dbReference type="Pfam" id="PF07228">
    <property type="entry name" value="SpoIIE"/>
    <property type="match status" value="1"/>
</dbReference>
<proteinExistence type="predicted"/>
<dbReference type="GO" id="GO:0016791">
    <property type="term" value="F:phosphatase activity"/>
    <property type="evidence" value="ECO:0007669"/>
    <property type="project" value="TreeGrafter"/>
</dbReference>
<evidence type="ECO:0000313" key="3">
    <source>
        <dbReference type="EMBL" id="NDY56756.1"/>
    </source>
</evidence>
<dbReference type="SMART" id="SM00331">
    <property type="entry name" value="PP2C_SIG"/>
    <property type="match status" value="1"/>
</dbReference>
<dbReference type="EMBL" id="JAAGRQ010000027">
    <property type="protein sequence ID" value="NDY56756.1"/>
    <property type="molecule type" value="Genomic_DNA"/>
</dbReference>